<sequence>MPFFAKVFKGRDGGKKGKLDDSGAQPLPPPKPRWEESWSRKEVAPDEVQELIHVCTQELKSRALDTPFLLLPFRPGSDATSARSFIKSFFRDAYEGGGSYRGEGLRAELRLTEPMVLCSIMKWCWSRLPGGVVTWDVYELFRVGEQDSGMAKHAFDTFVPISVDSEARKQIIIDFFDLLAAISARGKTNGLGGRKLSRMAGWWAFEHPDSGKGFDGGYKSWTGAADATSHLFFAYLRSLAPEDMSLTGINTLPRSLQALLNQTEYPPEPPTLMRTTTTKVVMIVDTVSPTPFALLRRAKHFEYRDDDRVLQKFSHYDDPIRALTEECQRVLNAISSANQLTTAAAERSSDPSWSRFEDLGFGFLDTSLSSPGSTSSGPTPATTSNGLRTTPRARTDQMGRPTTPSWADFLSSGFVDGQGQTAPSPMLLPPDKVLPPIGEVTRVQSSQSHLRLGEDDLEPGELASVSHVDLDETFWWVWMTSLAIEEPNERKAVFGRCALLETNISGGKWLILEEQVKGASAPEEGAYIVEKKSKFSFTRRGRLGRRKSTGKKPPTKEPYDRAITDTPTSKTSIGPDQHARIQAAASRLAQQQKQQEAQEAAQRRGRTEETSAKTNSVMTLQPMVVSEAAPAMKWARAFDKEAIRAQYLGDPSAGKGFLSRENLALSPSPTFSNGALSPGAPSPRAPSMNHDLPPLPNEPGTPKTVQRKALAPSPLPASPTDGPANGEAAAAAMVPLPDPEKPKLDTSDNVHPALRAEQKADQKADKKADKKKAVSPSPVAERRRMFEEKASAAGPDVKKDEHKKLKKPAQTGGGGGGGFKKFFGGKKKAAAEPTRSETPEPAADANTGLQVPQQSGLVRTLSGLRKKPANIEPTAQAPAEAPEPSPASPGMRNEAALYTDDRPPLSRVHTNEREEAEAHFSRFDQGPLDDQPAFVPDDTEDEALTPHATRFNKEPEPEVPQTPVDDQVSQADVSSISSASIDLAQQVSPTQDRWAQIRKNAAERAARMSDEQPYARPRHSESQASRTTADDGDTSGEETIESRVARIKARVAELTGNMDSSGNIVTGAKR</sequence>
<accession>A0ABR3T4C8</accession>
<gene>
    <name evidence="3" type="ORF">SLS56_002405</name>
</gene>
<dbReference type="CDD" id="cd04401">
    <property type="entry name" value="RhoGAP_fMSB1"/>
    <property type="match status" value="1"/>
</dbReference>
<feature type="compositionally biased region" description="Basic and acidic residues" evidence="1">
    <location>
        <begin position="899"/>
        <end position="922"/>
    </location>
</feature>
<feature type="compositionally biased region" description="Low complexity" evidence="1">
    <location>
        <begin position="367"/>
        <end position="386"/>
    </location>
</feature>
<dbReference type="Pfam" id="PF08101">
    <property type="entry name" value="Msb1-Mug8_dom"/>
    <property type="match status" value="1"/>
</dbReference>
<feature type="compositionally biased region" description="Low complexity" evidence="1">
    <location>
        <begin position="580"/>
        <end position="600"/>
    </location>
</feature>
<evidence type="ECO:0000313" key="3">
    <source>
        <dbReference type="EMBL" id="KAL1634395.1"/>
    </source>
</evidence>
<dbReference type="Proteomes" id="UP001521116">
    <property type="component" value="Unassembled WGS sequence"/>
</dbReference>
<dbReference type="PANTHER" id="PTHR28093:SF1">
    <property type="entry name" value="MORPHOGENESIS-RELATED PROTEIN MSB1"/>
    <property type="match status" value="1"/>
</dbReference>
<comment type="caution">
    <text evidence="3">The sequence shown here is derived from an EMBL/GenBank/DDBJ whole genome shotgun (WGS) entry which is preliminary data.</text>
</comment>
<name>A0ABR3T4C8_9PEZI</name>
<feature type="compositionally biased region" description="Acidic residues" evidence="1">
    <location>
        <begin position="1030"/>
        <end position="1039"/>
    </location>
</feature>
<dbReference type="PANTHER" id="PTHR28093">
    <property type="entry name" value="MORPHOGENESIS-RELATED PROTEIN MSB1"/>
    <property type="match status" value="1"/>
</dbReference>
<dbReference type="InterPro" id="IPR037508">
    <property type="entry name" value="Msb1/Mug8"/>
</dbReference>
<feature type="compositionally biased region" description="Basic and acidic residues" evidence="1">
    <location>
        <begin position="1000"/>
        <end position="1010"/>
    </location>
</feature>
<feature type="region of interest" description="Disordered" evidence="1">
    <location>
        <begin position="9"/>
        <end position="38"/>
    </location>
</feature>
<feature type="compositionally biased region" description="Basic and acidic residues" evidence="1">
    <location>
        <begin position="554"/>
        <end position="563"/>
    </location>
</feature>
<protein>
    <recommendedName>
        <fullName evidence="2">Meiotically up-regulated protein Msb1/Mug8 domain-containing protein</fullName>
    </recommendedName>
</protein>
<proteinExistence type="predicted"/>
<evidence type="ECO:0000313" key="4">
    <source>
        <dbReference type="Proteomes" id="UP001521116"/>
    </source>
</evidence>
<feature type="compositionally biased region" description="Basic residues" evidence="1">
    <location>
        <begin position="539"/>
        <end position="550"/>
    </location>
</feature>
<feature type="compositionally biased region" description="Basic and acidic residues" evidence="1">
    <location>
        <begin position="601"/>
        <end position="611"/>
    </location>
</feature>
<feature type="region of interest" description="Disordered" evidence="1">
    <location>
        <begin position="669"/>
        <end position="1044"/>
    </location>
</feature>
<evidence type="ECO:0000259" key="2">
    <source>
        <dbReference type="Pfam" id="PF08101"/>
    </source>
</evidence>
<dbReference type="InterPro" id="IPR012965">
    <property type="entry name" value="Msb1/Mug8_dom"/>
</dbReference>
<dbReference type="EMBL" id="JAJVDC020000016">
    <property type="protein sequence ID" value="KAL1634395.1"/>
    <property type="molecule type" value="Genomic_DNA"/>
</dbReference>
<feature type="domain" description="Meiotically up-regulated protein Msb1/Mug8" evidence="2">
    <location>
        <begin position="42"/>
        <end position="515"/>
    </location>
</feature>
<feature type="region of interest" description="Disordered" evidence="1">
    <location>
        <begin position="539"/>
        <end position="615"/>
    </location>
</feature>
<keyword evidence="4" id="KW-1185">Reference proteome</keyword>
<feature type="compositionally biased region" description="Polar residues" evidence="1">
    <location>
        <begin position="565"/>
        <end position="574"/>
    </location>
</feature>
<organism evidence="3 4">
    <name type="scientific">Neofusicoccum ribis</name>
    <dbReference type="NCBI Taxonomy" id="45134"/>
    <lineage>
        <taxon>Eukaryota</taxon>
        <taxon>Fungi</taxon>
        <taxon>Dikarya</taxon>
        <taxon>Ascomycota</taxon>
        <taxon>Pezizomycotina</taxon>
        <taxon>Dothideomycetes</taxon>
        <taxon>Dothideomycetes incertae sedis</taxon>
        <taxon>Botryosphaeriales</taxon>
        <taxon>Botryosphaeriaceae</taxon>
        <taxon>Neofusicoccum</taxon>
    </lineage>
</organism>
<feature type="compositionally biased region" description="Polar residues" evidence="1">
    <location>
        <begin position="847"/>
        <end position="857"/>
    </location>
</feature>
<feature type="compositionally biased region" description="Basic and acidic residues" evidence="1">
    <location>
        <begin position="738"/>
        <end position="772"/>
    </location>
</feature>
<feature type="compositionally biased region" description="Basic and acidic residues" evidence="1">
    <location>
        <begin position="9"/>
        <end position="21"/>
    </location>
</feature>
<feature type="region of interest" description="Disordered" evidence="1">
    <location>
        <begin position="367"/>
        <end position="401"/>
    </location>
</feature>
<evidence type="ECO:0000256" key="1">
    <source>
        <dbReference type="SAM" id="MobiDB-lite"/>
    </source>
</evidence>
<reference evidence="3 4" key="1">
    <citation type="submission" date="2024-02" db="EMBL/GenBank/DDBJ databases">
        <title>De novo assembly and annotation of 12 fungi associated with fruit tree decline syndrome in Ontario, Canada.</title>
        <authorList>
            <person name="Sulman M."/>
            <person name="Ellouze W."/>
            <person name="Ilyukhin E."/>
        </authorList>
    </citation>
    <scope>NUCLEOTIDE SEQUENCE [LARGE SCALE GENOMIC DNA]</scope>
    <source>
        <strain evidence="3 4">M1-105</strain>
    </source>
</reference>
<feature type="compositionally biased region" description="Basic and acidic residues" evidence="1">
    <location>
        <begin position="780"/>
        <end position="803"/>
    </location>
</feature>
<feature type="compositionally biased region" description="Low complexity" evidence="1">
    <location>
        <begin position="964"/>
        <end position="986"/>
    </location>
</feature>